<dbReference type="SUPFAM" id="SSF52833">
    <property type="entry name" value="Thioredoxin-like"/>
    <property type="match status" value="1"/>
</dbReference>
<dbReference type="Pfam" id="PF01323">
    <property type="entry name" value="DSBA"/>
    <property type="match status" value="1"/>
</dbReference>
<keyword evidence="3" id="KW-1185">Reference proteome</keyword>
<dbReference type="GO" id="GO:0016853">
    <property type="term" value="F:isomerase activity"/>
    <property type="evidence" value="ECO:0007669"/>
    <property type="project" value="UniProtKB-KW"/>
</dbReference>
<reference evidence="3" key="1">
    <citation type="submission" date="2016-10" db="EMBL/GenBank/DDBJ databases">
        <authorList>
            <person name="Varghese N."/>
            <person name="Submissions S."/>
        </authorList>
    </citation>
    <scope>NUCLEOTIDE SEQUENCE [LARGE SCALE GENOMIC DNA]</scope>
    <source>
        <strain evidence="3">DSM 8344</strain>
    </source>
</reference>
<evidence type="ECO:0000259" key="1">
    <source>
        <dbReference type="Pfam" id="PF01323"/>
    </source>
</evidence>
<proteinExistence type="predicted"/>
<evidence type="ECO:0000313" key="2">
    <source>
        <dbReference type="EMBL" id="SDI36604.1"/>
    </source>
</evidence>
<dbReference type="PANTHER" id="PTHR13887">
    <property type="entry name" value="GLUTATHIONE S-TRANSFERASE KAPPA"/>
    <property type="match status" value="1"/>
</dbReference>
<evidence type="ECO:0000313" key="3">
    <source>
        <dbReference type="Proteomes" id="UP000198656"/>
    </source>
</evidence>
<keyword evidence="2" id="KW-0413">Isomerase</keyword>
<dbReference type="AlphaFoldDB" id="A0A1G8JZJ5"/>
<dbReference type="GO" id="GO:0016491">
    <property type="term" value="F:oxidoreductase activity"/>
    <property type="evidence" value="ECO:0007669"/>
    <property type="project" value="InterPro"/>
</dbReference>
<dbReference type="Proteomes" id="UP000198656">
    <property type="component" value="Unassembled WGS sequence"/>
</dbReference>
<name>A0A1G8JZJ5_9FIRM</name>
<feature type="domain" description="DSBA-like thioredoxin" evidence="1">
    <location>
        <begin position="2"/>
        <end position="172"/>
    </location>
</feature>
<dbReference type="PANTHER" id="PTHR13887:SF33">
    <property type="entry name" value="ISOMERASE"/>
    <property type="match status" value="1"/>
</dbReference>
<dbReference type="STRING" id="1121419.SAMN05443529_13515"/>
<dbReference type="Gene3D" id="3.40.30.10">
    <property type="entry name" value="Glutaredoxin"/>
    <property type="match status" value="1"/>
</dbReference>
<organism evidence="2 3">
    <name type="scientific">Desulfosporosinus hippei DSM 8344</name>
    <dbReference type="NCBI Taxonomy" id="1121419"/>
    <lineage>
        <taxon>Bacteria</taxon>
        <taxon>Bacillati</taxon>
        <taxon>Bacillota</taxon>
        <taxon>Clostridia</taxon>
        <taxon>Eubacteriales</taxon>
        <taxon>Desulfitobacteriaceae</taxon>
        <taxon>Desulfosporosinus</taxon>
    </lineage>
</organism>
<dbReference type="EMBL" id="FNCP01000035">
    <property type="protein sequence ID" value="SDI36604.1"/>
    <property type="molecule type" value="Genomic_DNA"/>
</dbReference>
<sequence>MIGKIPLDQLARDKNLIVEWKAFELRPEGVELPEKSPADIANAKARLEALGQKYGIYMTFNEKNKHSRLALEGSKYAEEHGLGNEYHDATFAAQFQESKDINDLSVLYGIAAQIGLDQEEFRDALVTKKYEQAVLQDLAEAKGLGIQSVPCFIIDNRALHGAQNYNSLEKFLKGTRSGFPLDINVIK</sequence>
<protein>
    <submittedName>
        <fullName evidence="2">Predicted dithiol-disulfide isomerase, DsbA family</fullName>
    </submittedName>
</protein>
<dbReference type="InterPro" id="IPR001853">
    <property type="entry name" value="DSBA-like_thioredoxin_dom"/>
</dbReference>
<dbReference type="InterPro" id="IPR036249">
    <property type="entry name" value="Thioredoxin-like_sf"/>
</dbReference>
<accession>A0A1G8JZJ5</accession>
<gene>
    <name evidence="2" type="ORF">SAMN05443529_13515</name>
</gene>